<comment type="caution">
    <text evidence="2">The sequence shown here is derived from an EMBL/GenBank/DDBJ whole genome shotgun (WGS) entry which is preliminary data.</text>
</comment>
<proteinExistence type="predicted"/>
<dbReference type="STRING" id="1803587.GCA_001593825_02194"/>
<dbReference type="InterPro" id="IPR004919">
    <property type="entry name" value="GmrSD_N"/>
</dbReference>
<dbReference type="EMBL" id="LJOY01000029">
    <property type="protein sequence ID" value="OBQ25423.1"/>
    <property type="molecule type" value="Genomic_DNA"/>
</dbReference>
<dbReference type="PANTHER" id="PTHR39639">
    <property type="entry name" value="CHROMOSOME 16, WHOLE GENOME SHOTGUN SEQUENCE"/>
    <property type="match status" value="1"/>
</dbReference>
<accession>A0A1B7VWS4</accession>
<protein>
    <recommendedName>
        <fullName evidence="1">GmrSD restriction endonucleases N-terminal domain-containing protein</fullName>
    </recommendedName>
</protein>
<feature type="domain" description="GmrSD restriction endonucleases N-terminal" evidence="1">
    <location>
        <begin position="29"/>
        <end position="186"/>
    </location>
</feature>
<dbReference type="Proteomes" id="UP000092382">
    <property type="component" value="Unassembled WGS sequence"/>
</dbReference>
<dbReference type="Pfam" id="PF03235">
    <property type="entry name" value="GmrSD_N"/>
    <property type="match status" value="1"/>
</dbReference>
<gene>
    <name evidence="2" type="ORF">AN481_10080</name>
</gene>
<dbReference type="PANTHER" id="PTHR39639:SF1">
    <property type="entry name" value="DUF262 DOMAIN-CONTAINING PROTEIN"/>
    <property type="match status" value="1"/>
</dbReference>
<evidence type="ECO:0000259" key="1">
    <source>
        <dbReference type="Pfam" id="PF03235"/>
    </source>
</evidence>
<dbReference type="PATRIC" id="fig|1710894.3.peg.4081"/>
<evidence type="ECO:0000313" key="3">
    <source>
        <dbReference type="Proteomes" id="UP000092382"/>
    </source>
</evidence>
<organism evidence="2 3">
    <name type="scientific">Aphanizomenon flos-aquae LD13</name>
    <dbReference type="NCBI Taxonomy" id="1710894"/>
    <lineage>
        <taxon>Bacteria</taxon>
        <taxon>Bacillati</taxon>
        <taxon>Cyanobacteriota</taxon>
        <taxon>Cyanophyceae</taxon>
        <taxon>Nostocales</taxon>
        <taxon>Aphanizomenonaceae</taxon>
        <taxon>Aphanizomenon</taxon>
    </lineage>
</organism>
<name>A0A1B7VWS4_APHFL</name>
<sequence>MPLQEEIDKTRQEIRTDDYSMSIGEWMSLYQSNEIDINPEFQRVFRWSEHQKSAFIESILLGIPIPPIFVSQRNDGVWDVVDGVQRLSTIYEFTGILKKDSQEKTPQPVALQKTTYLPSLAGKKWDDPHDPENSLTQTQRLLIRRAKIGVNIVEKESDPMVKYELFQRLNTGGTIATPQEMRNCILLMLNKKLHELMRSLADYEPFKNCIALSDRLYEEQYDMELVLRFILLLDKPDEDIIKLGDDVSVFLTEEMRKMALNQNLDYSHIEMAFKRTFDILNQTTGDNSFKRYKSEQDRFLGGFLLSAFEVIALGIGYNYQNYQNIPATNKISGLIKHIWSDSTYKKWSGAGVNAVRRLPYLIPLGRKVFSPDQGVFSPL</sequence>
<evidence type="ECO:0000313" key="2">
    <source>
        <dbReference type="EMBL" id="OBQ25423.1"/>
    </source>
</evidence>
<reference evidence="2 3" key="1">
    <citation type="submission" date="2015-09" db="EMBL/GenBank/DDBJ databases">
        <title>Whole genome shotgun sequence assembly of Aphanizomenon flos-aquae UKL13.</title>
        <authorList>
            <person name="Driscoll C."/>
        </authorList>
    </citation>
    <scope>NUCLEOTIDE SEQUENCE [LARGE SCALE GENOMIC DNA]</scope>
    <source>
        <strain evidence="2">MDT13</strain>
    </source>
</reference>
<dbReference type="AlphaFoldDB" id="A0A1B7VWS4"/>